<evidence type="ECO:0000259" key="7">
    <source>
        <dbReference type="PROSITE" id="PS50111"/>
    </source>
</evidence>
<keyword evidence="4" id="KW-0807">Transducer</keyword>
<feature type="coiled-coil region" evidence="5">
    <location>
        <begin position="204"/>
        <end position="256"/>
    </location>
</feature>
<dbReference type="GO" id="GO:0005886">
    <property type="term" value="C:plasma membrane"/>
    <property type="evidence" value="ECO:0007669"/>
    <property type="project" value="TreeGrafter"/>
</dbReference>
<dbReference type="PROSITE" id="PS50885">
    <property type="entry name" value="HAMP"/>
    <property type="match status" value="1"/>
</dbReference>
<keyword evidence="6" id="KW-1133">Transmembrane helix</keyword>
<comment type="caution">
    <text evidence="9">The sequence shown here is derived from an EMBL/GenBank/DDBJ whole genome shotgun (WGS) entry which is preliminary data.</text>
</comment>
<evidence type="ECO:0000256" key="4">
    <source>
        <dbReference type="PROSITE-ProRule" id="PRU00284"/>
    </source>
</evidence>
<proteinExistence type="inferred from homology"/>
<keyword evidence="5" id="KW-0175">Coiled coil</keyword>
<comment type="subcellular location">
    <subcellularLocation>
        <location evidence="1">Membrane</location>
    </subcellularLocation>
</comment>
<dbReference type="InterPro" id="IPR003660">
    <property type="entry name" value="HAMP_dom"/>
</dbReference>
<feature type="domain" description="HAMP" evidence="8">
    <location>
        <begin position="324"/>
        <end position="376"/>
    </location>
</feature>
<evidence type="ECO:0000256" key="2">
    <source>
        <dbReference type="ARBA" id="ARBA00022481"/>
    </source>
</evidence>
<accession>A0A840LFR1</accession>
<reference evidence="9 10" key="1">
    <citation type="submission" date="2020-08" db="EMBL/GenBank/DDBJ databases">
        <title>Functional genomics of gut bacteria from endangered species of beetles.</title>
        <authorList>
            <person name="Carlos-Shanley C."/>
        </authorList>
    </citation>
    <scope>NUCLEOTIDE SEQUENCE [LARGE SCALE GENOMIC DNA]</scope>
    <source>
        <strain evidence="9 10">S00239</strain>
    </source>
</reference>
<dbReference type="SMART" id="SM00283">
    <property type="entry name" value="MA"/>
    <property type="match status" value="1"/>
</dbReference>
<keyword evidence="10" id="KW-1185">Reference proteome</keyword>
<evidence type="ECO:0000256" key="5">
    <source>
        <dbReference type="SAM" id="Coils"/>
    </source>
</evidence>
<keyword evidence="6" id="KW-0812">Transmembrane</keyword>
<comment type="similarity">
    <text evidence="3">Belongs to the methyl-accepting chemotaxis (MCP) protein family.</text>
</comment>
<keyword evidence="2" id="KW-0488">Methylation</keyword>
<dbReference type="EMBL" id="JACHLP010000009">
    <property type="protein sequence ID" value="MBB4845473.1"/>
    <property type="molecule type" value="Genomic_DNA"/>
</dbReference>
<evidence type="ECO:0000256" key="6">
    <source>
        <dbReference type="SAM" id="Phobius"/>
    </source>
</evidence>
<dbReference type="GO" id="GO:0007165">
    <property type="term" value="P:signal transduction"/>
    <property type="evidence" value="ECO:0007669"/>
    <property type="project" value="UniProtKB-KW"/>
</dbReference>
<organism evidence="9 10">
    <name type="scientific">Roseateles oligotrophus</name>
    <dbReference type="NCBI Taxonomy" id="1769250"/>
    <lineage>
        <taxon>Bacteria</taxon>
        <taxon>Pseudomonadati</taxon>
        <taxon>Pseudomonadota</taxon>
        <taxon>Betaproteobacteria</taxon>
        <taxon>Burkholderiales</taxon>
        <taxon>Sphaerotilaceae</taxon>
        <taxon>Roseateles</taxon>
    </lineage>
</organism>
<dbReference type="GO" id="GO:0004888">
    <property type="term" value="F:transmembrane signaling receptor activity"/>
    <property type="evidence" value="ECO:0007669"/>
    <property type="project" value="TreeGrafter"/>
</dbReference>
<dbReference type="InterPro" id="IPR051310">
    <property type="entry name" value="MCP_chemotaxis"/>
</dbReference>
<evidence type="ECO:0000256" key="1">
    <source>
        <dbReference type="ARBA" id="ARBA00004370"/>
    </source>
</evidence>
<dbReference type="CDD" id="cd06225">
    <property type="entry name" value="HAMP"/>
    <property type="match status" value="1"/>
</dbReference>
<dbReference type="SMART" id="SM00304">
    <property type="entry name" value="HAMP"/>
    <property type="match status" value="1"/>
</dbReference>
<evidence type="ECO:0000259" key="8">
    <source>
        <dbReference type="PROSITE" id="PS50885"/>
    </source>
</evidence>
<gene>
    <name evidence="9" type="ORF">HNP55_004023</name>
</gene>
<evidence type="ECO:0000313" key="9">
    <source>
        <dbReference type="EMBL" id="MBB4845473.1"/>
    </source>
</evidence>
<dbReference type="SUPFAM" id="SSF58104">
    <property type="entry name" value="Methyl-accepting chemotaxis protein (MCP) signaling domain"/>
    <property type="match status" value="1"/>
</dbReference>
<feature type="transmembrane region" description="Helical" evidence="6">
    <location>
        <begin position="303"/>
        <end position="323"/>
    </location>
</feature>
<dbReference type="Pfam" id="PF00672">
    <property type="entry name" value="HAMP"/>
    <property type="match status" value="1"/>
</dbReference>
<dbReference type="Pfam" id="PF00015">
    <property type="entry name" value="MCPsignal"/>
    <property type="match status" value="1"/>
</dbReference>
<sequence>MNFSLGIKQAPSLKSRLLLIALLALALGLLPSGLLLRELLGRLDHIARESQGLPVNKQWQRSLSLLHAHKQLAVEALASRPAAREELPAAALAARQSLRDLARQDPAAQALAEALEGLQQELGGGQIDGNKLLSRHQALESQALRAINAFNRGQGLLLDPEPASHHAILAGLQTAPQVEAALSELSSIARAAAVDDVARVSAALARYRLHAEAMQQQLQAAKEADEALGLSLGPLLAQAEQQRRLVDATMQAAAQDVNYPLEQLAAGFASAAGQQTELSRQVMQVLDQRLQARAAEARVQRNLLLLLTPLLLGLLGLVLWRASRQLLLPVQQMLGVAERIAAGDLSQSVPAGRADELGRVLAAMAEMQIKLRELVGQIHRGAGGIRLAAQEIAGGNQDLADRTETAASHLQQTSSSVDLLDRAVQSSSRASADASTLALSASGMAAQGGAVVGQVVETMNGIQQASRKIGEITGLIDGIAFQTNILALNAAVEAARAGEQGRGFAVVAAEVRALASRCSAAVKDIKVLIAGSSERVEQGSSLAVDAGAAMQKIVAKVQEVTAVMQGMDQQAQEQAGQTQALGQAVRAIDAMTQQNAALVQQSAASAEALRSQAQAMEGAVRAFRL</sequence>
<name>A0A840LFR1_9BURK</name>
<feature type="domain" description="Methyl-accepting transducer" evidence="7">
    <location>
        <begin position="381"/>
        <end position="610"/>
    </location>
</feature>
<keyword evidence="6" id="KW-0472">Membrane</keyword>
<dbReference type="Proteomes" id="UP000562027">
    <property type="component" value="Unassembled WGS sequence"/>
</dbReference>
<evidence type="ECO:0000313" key="10">
    <source>
        <dbReference type="Proteomes" id="UP000562027"/>
    </source>
</evidence>
<dbReference type="GO" id="GO:0006935">
    <property type="term" value="P:chemotaxis"/>
    <property type="evidence" value="ECO:0007669"/>
    <property type="project" value="TreeGrafter"/>
</dbReference>
<dbReference type="AlphaFoldDB" id="A0A840LFR1"/>
<dbReference type="PROSITE" id="PS50111">
    <property type="entry name" value="CHEMOTAXIS_TRANSDUC_2"/>
    <property type="match status" value="1"/>
</dbReference>
<dbReference type="RefSeq" id="WP_184303495.1">
    <property type="nucleotide sequence ID" value="NZ_JACHLP010000009.1"/>
</dbReference>
<dbReference type="InterPro" id="IPR004089">
    <property type="entry name" value="MCPsignal_dom"/>
</dbReference>
<dbReference type="PANTHER" id="PTHR43531:SF14">
    <property type="entry name" value="METHYL-ACCEPTING CHEMOTAXIS PROTEIN I-RELATED"/>
    <property type="match status" value="1"/>
</dbReference>
<dbReference type="PANTHER" id="PTHR43531">
    <property type="entry name" value="PROTEIN ICFG"/>
    <property type="match status" value="1"/>
</dbReference>
<dbReference type="FunFam" id="1.10.287.950:FF:000001">
    <property type="entry name" value="Methyl-accepting chemotaxis sensory transducer"/>
    <property type="match status" value="1"/>
</dbReference>
<evidence type="ECO:0000256" key="3">
    <source>
        <dbReference type="ARBA" id="ARBA00029447"/>
    </source>
</evidence>
<dbReference type="Gene3D" id="1.10.287.950">
    <property type="entry name" value="Methyl-accepting chemotaxis protein"/>
    <property type="match status" value="1"/>
</dbReference>
<protein>
    <submittedName>
        <fullName evidence="9">Methyl-accepting chemotaxis protein</fullName>
    </submittedName>
</protein>